<dbReference type="Pfam" id="PF13593">
    <property type="entry name" value="SBF_like"/>
    <property type="match status" value="1"/>
</dbReference>
<dbReference type="PANTHER" id="PTHR18640:SF5">
    <property type="entry name" value="SODIUM_BILE ACID COTRANSPORTER 7"/>
    <property type="match status" value="1"/>
</dbReference>
<proteinExistence type="predicted"/>
<sequence>MRERCFGTLSRRQVGSFLRMIGFDGFILSVHAAVIVALVFPVSGPAVPWVDGLAGFSIGVLFFLYGVRIAPWDAVAGLTHWRLHLTVLTFTFVVFPVIGVALRWVPDAVLDPRLYAGILFTCLVPSTVQASIAFTALAGGNVPGAITSASASNLFGMFLTPALAFVLMSTTGQMGSPGSAALGIAVQLFLPFVLGQLARPLVSGWVARHAGTLKYVGRESVVLIVYSAFSAGERDGVWESVARTALLQLTLLSMAVVAFMLWFTRFAAERMGFERPDVRAIQFCGTKKALVSGLPMAAVLFAGQPVGQIVLPLMVFHQVQLMMGAWLANRYRRTLATEDGSP</sequence>
<reference evidence="2 3" key="1">
    <citation type="submission" date="2016-10" db="EMBL/GenBank/DDBJ databases">
        <authorList>
            <person name="de Groot N.N."/>
        </authorList>
    </citation>
    <scope>NUCLEOTIDE SEQUENCE [LARGE SCALE GENOMIC DNA]</scope>
    <source>
        <strain evidence="2 3">DSM 44892</strain>
    </source>
</reference>
<dbReference type="AlphaFoldDB" id="A0A1G8H169"/>
<gene>
    <name evidence="2" type="ORF">SAMN05444695_104274</name>
</gene>
<name>A0A1G8H169_9NOCA</name>
<dbReference type="Proteomes" id="UP000183263">
    <property type="component" value="Unassembled WGS sequence"/>
</dbReference>
<protein>
    <submittedName>
        <fullName evidence="2">Solute carrier family 10 (Sodium/bile acid cotransporter), member 7</fullName>
    </submittedName>
</protein>
<evidence type="ECO:0000313" key="3">
    <source>
        <dbReference type="Proteomes" id="UP000183263"/>
    </source>
</evidence>
<dbReference type="GO" id="GO:0005886">
    <property type="term" value="C:plasma membrane"/>
    <property type="evidence" value="ECO:0007669"/>
    <property type="project" value="TreeGrafter"/>
</dbReference>
<keyword evidence="1" id="KW-1133">Transmembrane helix</keyword>
<feature type="transmembrane region" description="Helical" evidence="1">
    <location>
        <begin position="83"/>
        <end position="102"/>
    </location>
</feature>
<evidence type="ECO:0000256" key="1">
    <source>
        <dbReference type="SAM" id="Phobius"/>
    </source>
</evidence>
<keyword evidence="1" id="KW-0812">Transmembrane</keyword>
<dbReference type="PANTHER" id="PTHR18640">
    <property type="entry name" value="SOLUTE CARRIER FAMILY 10 MEMBER 7"/>
    <property type="match status" value="1"/>
</dbReference>
<dbReference type="PIRSF" id="PIRSF026166">
    <property type="entry name" value="UCP026166"/>
    <property type="match status" value="1"/>
</dbReference>
<organism evidence="2 3">
    <name type="scientific">Rhodococcus triatomae</name>
    <dbReference type="NCBI Taxonomy" id="300028"/>
    <lineage>
        <taxon>Bacteria</taxon>
        <taxon>Bacillati</taxon>
        <taxon>Actinomycetota</taxon>
        <taxon>Actinomycetes</taxon>
        <taxon>Mycobacteriales</taxon>
        <taxon>Nocardiaceae</taxon>
        <taxon>Rhodococcus</taxon>
    </lineage>
</organism>
<dbReference type="Gene3D" id="1.20.1530.20">
    <property type="match status" value="1"/>
</dbReference>
<dbReference type="InterPro" id="IPR038770">
    <property type="entry name" value="Na+/solute_symporter_sf"/>
</dbReference>
<keyword evidence="3" id="KW-1185">Reference proteome</keyword>
<dbReference type="InterPro" id="IPR016833">
    <property type="entry name" value="Put_Na-Bile_cotransptr"/>
</dbReference>
<feature type="transmembrane region" description="Helical" evidence="1">
    <location>
        <begin position="52"/>
        <end position="71"/>
    </location>
</feature>
<feature type="transmembrane region" description="Helical" evidence="1">
    <location>
        <begin position="114"/>
        <end position="138"/>
    </location>
</feature>
<dbReference type="RefSeq" id="WP_083342997.1">
    <property type="nucleotide sequence ID" value="NZ_CP048813.1"/>
</dbReference>
<dbReference type="EMBL" id="FNDN01000004">
    <property type="protein sequence ID" value="SDI00319.1"/>
    <property type="molecule type" value="Genomic_DNA"/>
</dbReference>
<feature type="transmembrane region" description="Helical" evidence="1">
    <location>
        <begin position="244"/>
        <end position="264"/>
    </location>
</feature>
<feature type="transmembrane region" description="Helical" evidence="1">
    <location>
        <begin position="285"/>
        <end position="303"/>
    </location>
</feature>
<accession>A0A1G8H169</accession>
<feature type="transmembrane region" description="Helical" evidence="1">
    <location>
        <begin position="150"/>
        <end position="168"/>
    </location>
</feature>
<feature type="transmembrane region" description="Helical" evidence="1">
    <location>
        <begin position="21"/>
        <end position="40"/>
    </location>
</feature>
<keyword evidence="1" id="KW-0472">Membrane</keyword>
<evidence type="ECO:0000313" key="2">
    <source>
        <dbReference type="EMBL" id="SDI00319.1"/>
    </source>
</evidence>